<dbReference type="InterPro" id="IPR015943">
    <property type="entry name" value="WD40/YVTN_repeat-like_dom_sf"/>
</dbReference>
<evidence type="ECO:0000256" key="7">
    <source>
        <dbReference type="ARBA" id="ARBA00022840"/>
    </source>
</evidence>
<dbReference type="Pfam" id="PF07730">
    <property type="entry name" value="HisKA_3"/>
    <property type="match status" value="1"/>
</dbReference>
<keyword evidence="5" id="KW-0547">Nucleotide-binding</keyword>
<dbReference type="Gene3D" id="1.20.5.1930">
    <property type="match status" value="1"/>
</dbReference>
<proteinExistence type="predicted"/>
<evidence type="ECO:0000256" key="5">
    <source>
        <dbReference type="ARBA" id="ARBA00022741"/>
    </source>
</evidence>
<evidence type="ECO:0000256" key="8">
    <source>
        <dbReference type="ARBA" id="ARBA00023012"/>
    </source>
</evidence>
<keyword evidence="9" id="KW-1133">Transmembrane helix</keyword>
<dbReference type="InterPro" id="IPR036890">
    <property type="entry name" value="HATPase_C_sf"/>
</dbReference>
<evidence type="ECO:0000256" key="2">
    <source>
        <dbReference type="ARBA" id="ARBA00012438"/>
    </source>
</evidence>
<dbReference type="Gene3D" id="3.30.565.10">
    <property type="entry name" value="Histidine kinase-like ATPase, C-terminal domain"/>
    <property type="match status" value="1"/>
</dbReference>
<dbReference type="PROSITE" id="PS50109">
    <property type="entry name" value="HIS_KIN"/>
    <property type="match status" value="1"/>
</dbReference>
<dbReference type="InterPro" id="IPR005467">
    <property type="entry name" value="His_kinase_dom"/>
</dbReference>
<reference evidence="11 12" key="1">
    <citation type="submission" date="2021-03" db="EMBL/GenBank/DDBJ databases">
        <title>Aliifodinibius sp. nov., a new bacterium isolated from saline soil.</title>
        <authorList>
            <person name="Galisteo C."/>
            <person name="De La Haba R."/>
            <person name="Sanchez-Porro C."/>
            <person name="Ventosa A."/>
        </authorList>
    </citation>
    <scope>NUCLEOTIDE SEQUENCE [LARGE SCALE GENOMIC DNA]</scope>
    <source>
        <strain evidence="11 12">1BSP15-2V2</strain>
    </source>
</reference>
<dbReference type="RefSeq" id="WP_265766170.1">
    <property type="nucleotide sequence ID" value="NZ_JAGGJA010000006.1"/>
</dbReference>
<dbReference type="EMBL" id="JAGGJA010000006">
    <property type="protein sequence ID" value="MCW9707394.1"/>
    <property type="molecule type" value="Genomic_DNA"/>
</dbReference>
<gene>
    <name evidence="11" type="ORF">J6I44_11035</name>
</gene>
<comment type="caution">
    <text evidence="11">The sequence shown here is derived from an EMBL/GenBank/DDBJ whole genome shotgun (WGS) entry which is preliminary data.</text>
</comment>
<evidence type="ECO:0000256" key="9">
    <source>
        <dbReference type="SAM" id="Phobius"/>
    </source>
</evidence>
<keyword evidence="4" id="KW-0808">Transferase</keyword>
<comment type="catalytic activity">
    <reaction evidence="1">
        <text>ATP + protein L-histidine = ADP + protein N-phospho-L-histidine.</text>
        <dbReference type="EC" id="2.7.13.3"/>
    </reaction>
</comment>
<name>A0ABT3PNG9_9BACT</name>
<dbReference type="InterPro" id="IPR011712">
    <property type="entry name" value="Sig_transdc_His_kin_sub3_dim/P"/>
</dbReference>
<evidence type="ECO:0000313" key="11">
    <source>
        <dbReference type="EMBL" id="MCW9707394.1"/>
    </source>
</evidence>
<dbReference type="Pfam" id="PF02518">
    <property type="entry name" value="HATPase_c"/>
    <property type="match status" value="1"/>
</dbReference>
<dbReference type="EC" id="2.7.13.3" evidence="2"/>
<dbReference type="CDD" id="cd16917">
    <property type="entry name" value="HATPase_UhpB-NarQ-NarX-like"/>
    <property type="match status" value="1"/>
</dbReference>
<keyword evidence="3" id="KW-0597">Phosphoprotein</keyword>
<accession>A0ABT3PNG9</accession>
<dbReference type="InterPro" id="IPR011123">
    <property type="entry name" value="Y_Y_Y"/>
</dbReference>
<dbReference type="InterPro" id="IPR050482">
    <property type="entry name" value="Sensor_HK_TwoCompSys"/>
</dbReference>
<dbReference type="Gene3D" id="2.130.10.10">
    <property type="entry name" value="YVTN repeat-like/Quinoprotein amine dehydrogenase"/>
    <property type="match status" value="2"/>
</dbReference>
<evidence type="ECO:0000256" key="3">
    <source>
        <dbReference type="ARBA" id="ARBA00022553"/>
    </source>
</evidence>
<keyword evidence="12" id="KW-1185">Reference proteome</keyword>
<evidence type="ECO:0000256" key="1">
    <source>
        <dbReference type="ARBA" id="ARBA00000085"/>
    </source>
</evidence>
<dbReference type="Proteomes" id="UP001207918">
    <property type="component" value="Unassembled WGS sequence"/>
</dbReference>
<keyword evidence="9" id="KW-0472">Membrane</keyword>
<keyword evidence="8" id="KW-0902">Two-component regulatory system</keyword>
<evidence type="ECO:0000256" key="4">
    <source>
        <dbReference type="ARBA" id="ARBA00022679"/>
    </source>
</evidence>
<protein>
    <recommendedName>
        <fullName evidence="2">histidine kinase</fullName>
        <ecNumber evidence="2">2.7.13.3</ecNumber>
    </recommendedName>
</protein>
<dbReference type="PANTHER" id="PTHR24421:SF10">
    <property type="entry name" value="NITRATE_NITRITE SENSOR PROTEIN NARQ"/>
    <property type="match status" value="1"/>
</dbReference>
<feature type="domain" description="Histidine kinase" evidence="10">
    <location>
        <begin position="792"/>
        <end position="980"/>
    </location>
</feature>
<dbReference type="PANTHER" id="PTHR24421">
    <property type="entry name" value="NITRATE/NITRITE SENSOR PROTEIN NARX-RELATED"/>
    <property type="match status" value="1"/>
</dbReference>
<evidence type="ECO:0000313" key="12">
    <source>
        <dbReference type="Proteomes" id="UP001207918"/>
    </source>
</evidence>
<dbReference type="SUPFAM" id="SSF63829">
    <property type="entry name" value="Calcium-dependent phosphotriesterase"/>
    <property type="match status" value="1"/>
</dbReference>
<keyword evidence="7" id="KW-0067">ATP-binding</keyword>
<sequence>MDVQKIGIGVFLLLLHSYAMFGQSENIQTYSYPPIQSFSDQEYDSYIQNWDIAQDTSGLIYIANVGEVLEYDGVRWQAIQVENKRALSITKGSNTTIYVAGIGSLGYLENPPADTSIALKYHSLAPNIPDSSPKLSNIWNTFSLDKAVYFRQREALFRLKNDSINIYQPENLIRRSFKVRDEIILSDIGEGLYTVEDSSLEFVPNSSQFIDRDVNAILPYGDDRWLVADRTEGLSVFDGTHLIPLKSPVDDFLVSNKVYTGLQLPDDTYLFGTLNGGIVQVDRAGQLLRTIDSQSGLHSDQVHSLFLDQANNVWAALGNGLSVIEPMNPISYLDERSGLPGTVIDVAVLSDDLYAATNEGFFRLNIKQEKGSGSPNTQFEPLFDQSIRCNSITQYGDKLLVNCDNKLYQISKGKAVKLFESSSVQYVHGYQYNEKYYLVLGRSRFQVFDASHKPVFSDEEFGYEISSLVEEENGDVWIGTIQSGVFRIDGTLFDSLKNFENHLHHYEVPHDQDNRSLRVFNISGEAIIGSSAGLFRHDTAGDSLVRDQRFGEEMADPERQVFLMEEDPKGNIWVRSDLEHQVLLNKKEGYRFVEGALKRIDANQVNRIYAHESGLVWMATGEGIIQYAPSKDPYLQGNPPEPFKTHVRGVFVRGDSLINADLKNKGYELEYEDNELRFQYAAAQYKAPSETRYQVWLEGFEEGWSNWTSEVQKDYTNIPEGNYTFHVRARDVYGTLSKADTFSFRVFPPWYRTWWAYALYLLFIGGVLYSIHRIRINRILREQRIRNRIASDLHDEVSATLSSITYFAQAIRQVPEQEQADRFVGLISESAGEAKEKITDIIWSIDPEKDDWVDLLSKCRRFASDLLESKGINYELDIDTDINRSLDLELRQHLWLIFKEMVVNAARHSEATHVDIRFGMEEGALTLIVADNGVGMKDSKVHKDGHGVKNIRHRAQKIGAEIELQSNASLGTRWEMTLDL</sequence>
<feature type="transmembrane region" description="Helical" evidence="9">
    <location>
        <begin position="754"/>
        <end position="771"/>
    </location>
</feature>
<evidence type="ECO:0000259" key="10">
    <source>
        <dbReference type="PROSITE" id="PS50109"/>
    </source>
</evidence>
<keyword evidence="6" id="KW-0418">Kinase</keyword>
<dbReference type="InterPro" id="IPR003594">
    <property type="entry name" value="HATPase_dom"/>
</dbReference>
<evidence type="ECO:0000256" key="6">
    <source>
        <dbReference type="ARBA" id="ARBA00022777"/>
    </source>
</evidence>
<dbReference type="Gene3D" id="2.60.40.10">
    <property type="entry name" value="Immunoglobulins"/>
    <property type="match status" value="1"/>
</dbReference>
<keyword evidence="9" id="KW-0812">Transmembrane</keyword>
<dbReference type="Pfam" id="PF07495">
    <property type="entry name" value="Y_Y_Y"/>
    <property type="match status" value="1"/>
</dbReference>
<dbReference type="SUPFAM" id="SSF55874">
    <property type="entry name" value="ATPase domain of HSP90 chaperone/DNA topoisomerase II/histidine kinase"/>
    <property type="match status" value="1"/>
</dbReference>
<dbReference type="InterPro" id="IPR013783">
    <property type="entry name" value="Ig-like_fold"/>
</dbReference>
<organism evidence="11 12">
    <name type="scientific">Fodinibius salsisoli</name>
    <dbReference type="NCBI Taxonomy" id="2820877"/>
    <lineage>
        <taxon>Bacteria</taxon>
        <taxon>Pseudomonadati</taxon>
        <taxon>Balneolota</taxon>
        <taxon>Balneolia</taxon>
        <taxon>Balneolales</taxon>
        <taxon>Balneolaceae</taxon>
        <taxon>Fodinibius</taxon>
    </lineage>
</organism>